<sequence>MEMQQQKFKRTALATSLSLALSATAFAPVYAAEEDQDIEVIAVKGIRGSLIKSTDLKRSASGVVDAITAEDIGKFPDSNLAESLQRITGVAIDRSNGEGSQVTIRGFGPQYNMVTLNGRAMPAAGDGSSRAFDFANLASESVSAVEVYKTGKANIASGGIGGTINIVTNKPLNNPGLKVSIGAKALHDTTNRVGDDVTPELSGLISWTDDNEMFGASLTASHQVRHSAAVGAFVTDWRTSAWDGTVPNTPTTDQDGDKIVLNNPPAMGQLHALPSDIRYSVADRERIRDNAQLTLQFRPVDAFTATLDYTYSRQETLEKRAEQSIWMDSFKTDFTFDDELIKTPIIHSEDRRWQNPRDLGLALQEGNLLNENNSIGLNLSYDVNDDFSLTLDAHDSKAERSPNAAYGSWINVGLGANVSAGQTGIYNGGLPLMQIDFDDSTNPGLNPNGVLDAGDVGTAMLDRDEYSHETDITQIRLDGSYEFDNGGIDFGIEHRSMSSHTVQRDLMNEMGGWGIANPGELPDGYLSPVDYADEFDDYSTAGGWTQGFTGSASEVGAWAANKYGFGFGGIDAVSTDSLIEEDINAAYVQFELSGELGEMPYNVVVGLRYEKTDITSTSNTAVPTAVHWDSNNDFSVQQGSIADSNSVSIDSSYSHLLPNLDLDIEVVEDVIARFSYSKTISRPSYNDMSAAVIGLGGPTAPTILAGSLPGGASSGNPGLVPFESDNFDISAEWYFDDASYASIGYYEKRVSNFIGSEPEVMNQYGLRDPSNGPRAAQAIADLEALGESVTDTSLFSMVAANDLGIDYYSQDATWFENNYTGIANSDDPLMDFETSAPVNNQDAKINGFELAIQHFFGDTGFGAQANYTTVSGDVGYDITADPSESQFALFGLSDTANLVLMYENFGFQTRIAYNWRDEFLSGTKGQDPVFTEAHQQVDLTISYQVFENFSVSFDGINITGEGYRTHARTDAQLWNLEQGGARYSLGARYTF</sequence>
<comment type="similarity">
    <text evidence="8 9">Belongs to the TonB-dependent receptor family.</text>
</comment>
<keyword evidence="4 8" id="KW-0812">Transmembrane</keyword>
<evidence type="ECO:0000256" key="2">
    <source>
        <dbReference type="ARBA" id="ARBA00022448"/>
    </source>
</evidence>
<evidence type="ECO:0000256" key="8">
    <source>
        <dbReference type="PROSITE-ProRule" id="PRU01360"/>
    </source>
</evidence>
<organism evidence="13 14">
    <name type="scientific">Shewanella eurypsychrophilus</name>
    <dbReference type="NCBI Taxonomy" id="2593656"/>
    <lineage>
        <taxon>Bacteria</taxon>
        <taxon>Pseudomonadati</taxon>
        <taxon>Pseudomonadota</taxon>
        <taxon>Gammaproteobacteria</taxon>
        <taxon>Alteromonadales</taxon>
        <taxon>Shewanellaceae</taxon>
        <taxon>Shewanella</taxon>
    </lineage>
</organism>
<proteinExistence type="inferred from homology"/>
<dbReference type="Pfam" id="PF07715">
    <property type="entry name" value="Plug"/>
    <property type="match status" value="1"/>
</dbReference>
<dbReference type="InterPro" id="IPR012910">
    <property type="entry name" value="Plug_dom"/>
</dbReference>
<evidence type="ECO:0000259" key="11">
    <source>
        <dbReference type="Pfam" id="PF00593"/>
    </source>
</evidence>
<dbReference type="SUPFAM" id="SSF56935">
    <property type="entry name" value="Porins"/>
    <property type="match status" value="1"/>
</dbReference>
<dbReference type="Proteomes" id="UP000316416">
    <property type="component" value="Chromosome"/>
</dbReference>
<gene>
    <name evidence="13" type="ORF">FM038_015315</name>
</gene>
<evidence type="ECO:0000256" key="1">
    <source>
        <dbReference type="ARBA" id="ARBA00004571"/>
    </source>
</evidence>
<evidence type="ECO:0000256" key="4">
    <source>
        <dbReference type="ARBA" id="ARBA00022692"/>
    </source>
</evidence>
<dbReference type="InterPro" id="IPR036942">
    <property type="entry name" value="Beta-barrel_TonB_sf"/>
</dbReference>
<feature type="signal peptide" evidence="10">
    <location>
        <begin position="1"/>
        <end position="27"/>
    </location>
</feature>
<evidence type="ECO:0000313" key="13">
    <source>
        <dbReference type="EMBL" id="QPG58629.1"/>
    </source>
</evidence>
<evidence type="ECO:0000259" key="12">
    <source>
        <dbReference type="Pfam" id="PF07715"/>
    </source>
</evidence>
<dbReference type="Gene3D" id="2.170.130.10">
    <property type="entry name" value="TonB-dependent receptor, plug domain"/>
    <property type="match status" value="1"/>
</dbReference>
<feature type="chain" id="PRO_5046130207" evidence="10">
    <location>
        <begin position="28"/>
        <end position="991"/>
    </location>
</feature>
<keyword evidence="14" id="KW-1185">Reference proteome</keyword>
<evidence type="ECO:0000256" key="3">
    <source>
        <dbReference type="ARBA" id="ARBA00022452"/>
    </source>
</evidence>
<evidence type="ECO:0000313" key="14">
    <source>
        <dbReference type="Proteomes" id="UP000316416"/>
    </source>
</evidence>
<keyword evidence="10" id="KW-0732">Signal</keyword>
<dbReference type="Gene3D" id="2.40.170.20">
    <property type="entry name" value="TonB-dependent receptor, beta-barrel domain"/>
    <property type="match status" value="2"/>
</dbReference>
<accession>A0ABX6V9T4</accession>
<dbReference type="PANTHER" id="PTHR40980:SF3">
    <property type="entry name" value="TONB-DEPENDENT RECEPTOR-LIKE BETA-BARREL DOMAIN-CONTAINING PROTEIN"/>
    <property type="match status" value="1"/>
</dbReference>
<dbReference type="PANTHER" id="PTHR40980">
    <property type="entry name" value="PLUG DOMAIN-CONTAINING PROTEIN"/>
    <property type="match status" value="1"/>
</dbReference>
<dbReference type="EMBL" id="CP045503">
    <property type="protein sequence ID" value="QPG58629.1"/>
    <property type="molecule type" value="Genomic_DNA"/>
</dbReference>
<protein>
    <submittedName>
        <fullName evidence="13">TonB-dependent receptor</fullName>
    </submittedName>
</protein>
<evidence type="ECO:0000256" key="9">
    <source>
        <dbReference type="RuleBase" id="RU003357"/>
    </source>
</evidence>
<reference evidence="13" key="1">
    <citation type="submission" date="2021-07" db="EMBL/GenBank/DDBJ databases">
        <title>Shewanella sp. YLB-07 whole genome sequence.</title>
        <authorList>
            <person name="Yu L."/>
        </authorList>
    </citation>
    <scope>NUCLEOTIDE SEQUENCE</scope>
    <source>
        <strain evidence="13">YLB-08</strain>
    </source>
</reference>
<evidence type="ECO:0000256" key="6">
    <source>
        <dbReference type="ARBA" id="ARBA00023136"/>
    </source>
</evidence>
<dbReference type="InterPro" id="IPR037066">
    <property type="entry name" value="Plug_dom_sf"/>
</dbReference>
<evidence type="ECO:0000256" key="5">
    <source>
        <dbReference type="ARBA" id="ARBA00023077"/>
    </source>
</evidence>
<evidence type="ECO:0000256" key="7">
    <source>
        <dbReference type="ARBA" id="ARBA00023237"/>
    </source>
</evidence>
<keyword evidence="13" id="KW-0675">Receptor</keyword>
<keyword evidence="5 9" id="KW-0798">TonB box</keyword>
<keyword evidence="2 8" id="KW-0813">Transport</keyword>
<dbReference type="InterPro" id="IPR000531">
    <property type="entry name" value="Beta-barrel_TonB"/>
</dbReference>
<dbReference type="PROSITE" id="PS52016">
    <property type="entry name" value="TONB_DEPENDENT_REC_3"/>
    <property type="match status" value="1"/>
</dbReference>
<keyword evidence="3 8" id="KW-1134">Transmembrane beta strand</keyword>
<keyword evidence="6 8" id="KW-0472">Membrane</keyword>
<comment type="subcellular location">
    <subcellularLocation>
        <location evidence="1 8">Cell outer membrane</location>
        <topology evidence="1 8">Multi-pass membrane protein</topology>
    </subcellularLocation>
</comment>
<evidence type="ECO:0000256" key="10">
    <source>
        <dbReference type="SAM" id="SignalP"/>
    </source>
</evidence>
<dbReference type="Pfam" id="PF00593">
    <property type="entry name" value="TonB_dep_Rec_b-barrel"/>
    <property type="match status" value="2"/>
</dbReference>
<feature type="domain" description="TonB-dependent receptor-like beta-barrel" evidence="11">
    <location>
        <begin position="803"/>
        <end position="957"/>
    </location>
</feature>
<feature type="domain" description="TonB-dependent receptor plug" evidence="12">
    <location>
        <begin position="57"/>
        <end position="163"/>
    </location>
</feature>
<keyword evidence="7 8" id="KW-0998">Cell outer membrane</keyword>
<feature type="domain" description="TonB-dependent receptor-like beta-barrel" evidence="11">
    <location>
        <begin position="437"/>
        <end position="760"/>
    </location>
</feature>
<dbReference type="NCBIfam" id="TIGR01782">
    <property type="entry name" value="TonB-Xanth-Caul"/>
    <property type="match status" value="1"/>
</dbReference>
<dbReference type="InterPro" id="IPR039426">
    <property type="entry name" value="TonB-dep_rcpt-like"/>
</dbReference>
<dbReference type="InterPro" id="IPR010104">
    <property type="entry name" value="TonB_rcpt_bac"/>
</dbReference>
<name>A0ABX6V9T4_9GAMM</name>